<reference evidence="1" key="1">
    <citation type="submission" date="2018-04" db="EMBL/GenBank/DDBJ databases">
        <title>Whole genome sequencing of Hypsizygus marmoreus.</title>
        <authorList>
            <person name="Choi I.-G."/>
            <person name="Min B."/>
            <person name="Kim J.-G."/>
            <person name="Kim S."/>
            <person name="Oh Y.-L."/>
            <person name="Kong W.-S."/>
            <person name="Park H."/>
            <person name="Jeong J."/>
            <person name="Song E.-S."/>
        </authorList>
    </citation>
    <scope>NUCLEOTIDE SEQUENCE [LARGE SCALE GENOMIC DNA]</scope>
    <source>
        <strain evidence="1">51987-8</strain>
    </source>
</reference>
<evidence type="ECO:0000313" key="1">
    <source>
        <dbReference type="EMBL" id="RDB16832.1"/>
    </source>
</evidence>
<keyword evidence="2" id="KW-1185">Reference proteome</keyword>
<dbReference type="EMBL" id="LUEZ02000122">
    <property type="protein sequence ID" value="RDB16832.1"/>
    <property type="molecule type" value="Genomic_DNA"/>
</dbReference>
<dbReference type="InParanoid" id="A0A369J606"/>
<organism evidence="1 2">
    <name type="scientific">Hypsizygus marmoreus</name>
    <name type="common">White beech mushroom</name>
    <name type="synonym">Agaricus marmoreus</name>
    <dbReference type="NCBI Taxonomy" id="39966"/>
    <lineage>
        <taxon>Eukaryota</taxon>
        <taxon>Fungi</taxon>
        <taxon>Dikarya</taxon>
        <taxon>Basidiomycota</taxon>
        <taxon>Agaricomycotina</taxon>
        <taxon>Agaricomycetes</taxon>
        <taxon>Agaricomycetidae</taxon>
        <taxon>Agaricales</taxon>
        <taxon>Tricholomatineae</taxon>
        <taxon>Lyophyllaceae</taxon>
        <taxon>Hypsizygus</taxon>
    </lineage>
</organism>
<comment type="caution">
    <text evidence="1">The sequence shown here is derived from an EMBL/GenBank/DDBJ whole genome shotgun (WGS) entry which is preliminary data.</text>
</comment>
<protein>
    <submittedName>
        <fullName evidence="1">Uncharacterized protein</fullName>
    </submittedName>
</protein>
<proteinExistence type="predicted"/>
<sequence>MLVATVDALLGFYSTLDFSLYGVYRSCRKGIDLKLCSPDFWASVLARGGVSLQKFRNVVLVPVSILYCLYGHNVFHPLHQVAEEVVRILATCSYFNLSPSKF</sequence>
<name>A0A369J606_HYPMA</name>
<gene>
    <name evidence="1" type="ORF">Hypma_002351</name>
</gene>
<evidence type="ECO:0000313" key="2">
    <source>
        <dbReference type="Proteomes" id="UP000076154"/>
    </source>
</evidence>
<dbReference type="AlphaFoldDB" id="A0A369J606"/>
<accession>A0A369J606</accession>
<dbReference type="Proteomes" id="UP000076154">
    <property type="component" value="Unassembled WGS sequence"/>
</dbReference>